<feature type="transmembrane region" description="Helical" evidence="8">
    <location>
        <begin position="162"/>
        <end position="182"/>
    </location>
</feature>
<dbReference type="SUPFAM" id="SSF103473">
    <property type="entry name" value="MFS general substrate transporter"/>
    <property type="match status" value="1"/>
</dbReference>
<feature type="region of interest" description="Disordered" evidence="9">
    <location>
        <begin position="1"/>
        <end position="29"/>
    </location>
</feature>
<dbReference type="GeneTree" id="ENSGT01150000286985"/>
<dbReference type="Pfam" id="PF03137">
    <property type="entry name" value="OATP"/>
    <property type="match status" value="1"/>
</dbReference>
<keyword evidence="3" id="KW-1003">Cell membrane</keyword>
<evidence type="ECO:0000256" key="2">
    <source>
        <dbReference type="ARBA" id="ARBA00009657"/>
    </source>
</evidence>
<accession>A0A8C8W7M7</accession>
<evidence type="ECO:0000256" key="9">
    <source>
        <dbReference type="SAM" id="MobiDB-lite"/>
    </source>
</evidence>
<dbReference type="InterPro" id="IPR036259">
    <property type="entry name" value="MFS_trans_sf"/>
</dbReference>
<dbReference type="GO" id="GO:0006811">
    <property type="term" value="P:monoatomic ion transport"/>
    <property type="evidence" value="ECO:0007669"/>
    <property type="project" value="UniProtKB-KW"/>
</dbReference>
<comment type="subcellular location">
    <subcellularLocation>
        <location evidence="1 8">Cell membrane</location>
        <topology evidence="1 8">Multi-pass membrane protein</topology>
    </subcellularLocation>
</comment>
<sequence>MDQGLERAEGSMEEVEEENDGDNQQQPVGLGKLSPFLTTIPTAMIKFSSLRKSKMPVSSDTKKLPDTKQSDFLEGPFGLGSLVFPSLQRFNNINFFLSMYCTVVLAQGFIFGFIDLSIGHFEKEFYLSRPEKVILSSTYDFASLLVAIPVAYYGDKWHKPKWVAVGAFLVGLGSISCAVPYMKYEIVATLEEELCIEREHRTRVECKETMVPHRSEILGLVIFGQCLQGFAAIPIYVLGVTYIYEHSAKYSAGIYLGIGELVQVLGYGLGYTTGSPNLKPTSTEDSTEGRAHNFLQRQVIWWAGFLFATSLSWISFIPLLCFPTHLPGEYKNIMNYTDTLHFFIFFVNMFLLQCLFRNPLLLCYAMCKATESLTYIGASEFLPKYLENQFLLAPSLATLLTGIILIPGGAIGNFLGGFIVCKLRMSCKNKMKFIIVTSIASLLLFILIAFIHCETVRFAGISEDYDGTGVLGNLTAPCNKHCGCESAIYASVCGRDDIEYFSACFAGCIAEKYLQNEKTYYNCSCIKEGLTNADTQGDFVDAVSGKCNTRCFKLPLFFAFFFSSIVFSTSAAIPITLVILQTVPPNLKSLSMGVTYTTLRLFGSIPGPLIFRLSASNSCIYWDINKCGDRGRCWIYNKSKMAYILLGLCK</sequence>
<evidence type="ECO:0000256" key="7">
    <source>
        <dbReference type="ARBA" id="ARBA00023157"/>
    </source>
</evidence>
<comment type="caution">
    <text evidence="8">Lacks conserved residue(s) required for the propagation of feature annotation.</text>
</comment>
<dbReference type="PANTHER" id="PTHR11388">
    <property type="entry name" value="ORGANIC ANION TRANSPORTER"/>
    <property type="match status" value="1"/>
</dbReference>
<feature type="transmembrane region" description="Helical" evidence="8">
    <location>
        <begin position="95"/>
        <end position="114"/>
    </location>
</feature>
<dbReference type="GO" id="GO:0015347">
    <property type="term" value="F:sodium-independent organic anion transmembrane transporter activity"/>
    <property type="evidence" value="ECO:0007669"/>
    <property type="project" value="TreeGrafter"/>
</dbReference>
<comment type="similarity">
    <text evidence="2 8">Belongs to the organo anion transporter (TC 2.A.60) family.</text>
</comment>
<evidence type="ECO:0000259" key="10">
    <source>
        <dbReference type="PROSITE" id="PS51465"/>
    </source>
</evidence>
<keyword evidence="7" id="KW-1015">Disulfide bond</keyword>
<evidence type="ECO:0000256" key="3">
    <source>
        <dbReference type="ARBA" id="ARBA00022475"/>
    </source>
</evidence>
<dbReference type="PROSITE" id="PS51465">
    <property type="entry name" value="KAZAL_2"/>
    <property type="match status" value="1"/>
</dbReference>
<evidence type="ECO:0000256" key="8">
    <source>
        <dbReference type="RuleBase" id="RU362056"/>
    </source>
</evidence>
<dbReference type="Ensembl" id="ENSPEMT00000039660.1">
    <property type="protein sequence ID" value="ENSPEMP00000036917.1"/>
    <property type="gene ID" value="ENSPEMG00000030212.1"/>
</dbReference>
<feature type="transmembrane region" description="Helical" evidence="8">
    <location>
        <begin position="134"/>
        <end position="153"/>
    </location>
</feature>
<reference evidence="11" key="2">
    <citation type="submission" date="2025-08" db="UniProtKB">
        <authorList>
            <consortium name="Ensembl"/>
        </authorList>
    </citation>
    <scope>IDENTIFICATION</scope>
</reference>
<dbReference type="InterPro" id="IPR036058">
    <property type="entry name" value="Kazal_dom_sf"/>
</dbReference>
<evidence type="ECO:0000313" key="12">
    <source>
        <dbReference type="Proteomes" id="UP000694547"/>
    </source>
</evidence>
<keyword evidence="5 8" id="KW-1133">Transmembrane helix</keyword>
<feature type="transmembrane region" description="Helical" evidence="8">
    <location>
        <begin position="396"/>
        <end position="421"/>
    </location>
</feature>
<evidence type="ECO:0000256" key="6">
    <source>
        <dbReference type="ARBA" id="ARBA00023136"/>
    </source>
</evidence>
<feature type="compositionally biased region" description="Acidic residues" evidence="9">
    <location>
        <begin position="11"/>
        <end position="21"/>
    </location>
</feature>
<evidence type="ECO:0000256" key="4">
    <source>
        <dbReference type="ARBA" id="ARBA00022692"/>
    </source>
</evidence>
<feature type="transmembrane region" description="Helical" evidence="8">
    <location>
        <begin position="217"/>
        <end position="238"/>
    </location>
</feature>
<dbReference type="PANTHER" id="PTHR11388:SF95">
    <property type="entry name" value="SOLUTE CARRIER ORGANIC ANION TRANSPORTER FAMILY MEMBER 6A1"/>
    <property type="match status" value="1"/>
</dbReference>
<dbReference type="SUPFAM" id="SSF100895">
    <property type="entry name" value="Kazal-type serine protease inhibitors"/>
    <property type="match status" value="1"/>
</dbReference>
<feature type="compositionally biased region" description="Basic and acidic residues" evidence="9">
    <location>
        <begin position="1"/>
        <end position="10"/>
    </location>
</feature>
<organism evidence="11 12">
    <name type="scientific">Peromyscus maniculatus bairdii</name>
    <name type="common">Prairie deer mouse</name>
    <dbReference type="NCBI Taxonomy" id="230844"/>
    <lineage>
        <taxon>Eukaryota</taxon>
        <taxon>Metazoa</taxon>
        <taxon>Chordata</taxon>
        <taxon>Craniata</taxon>
        <taxon>Vertebrata</taxon>
        <taxon>Euteleostomi</taxon>
        <taxon>Mammalia</taxon>
        <taxon>Eutheria</taxon>
        <taxon>Euarchontoglires</taxon>
        <taxon>Glires</taxon>
        <taxon>Rodentia</taxon>
        <taxon>Myomorpha</taxon>
        <taxon>Muroidea</taxon>
        <taxon>Cricetidae</taxon>
        <taxon>Neotominae</taxon>
        <taxon>Peromyscus</taxon>
    </lineage>
</organism>
<dbReference type="InterPro" id="IPR002350">
    <property type="entry name" value="Kazal_dom"/>
</dbReference>
<dbReference type="Pfam" id="PF07648">
    <property type="entry name" value="Kazal_2"/>
    <property type="match status" value="1"/>
</dbReference>
<feature type="transmembrane region" description="Helical" evidence="8">
    <location>
        <begin position="299"/>
        <end position="321"/>
    </location>
</feature>
<evidence type="ECO:0000256" key="5">
    <source>
        <dbReference type="ARBA" id="ARBA00022989"/>
    </source>
</evidence>
<dbReference type="AlphaFoldDB" id="A0A8C8W7M7"/>
<protein>
    <recommendedName>
        <fullName evidence="8">Solute carrier organic anion transporter family member</fullName>
    </recommendedName>
</protein>
<proteinExistence type="inferred from homology"/>
<reference evidence="11 12" key="1">
    <citation type="submission" date="2018-10" db="EMBL/GenBank/DDBJ databases">
        <title>Improved assembly of the deer mouse Peromyscus maniculatus genome.</title>
        <authorList>
            <person name="Lassance J.-M."/>
            <person name="Hoekstra H.E."/>
        </authorList>
    </citation>
    <scope>NUCLEOTIDE SEQUENCE [LARGE SCALE GENOMIC DNA]</scope>
</reference>
<dbReference type="Gene3D" id="1.20.1250.20">
    <property type="entry name" value="MFS general substrate transporter like domains"/>
    <property type="match status" value="1"/>
</dbReference>
<evidence type="ECO:0000313" key="11">
    <source>
        <dbReference type="Ensembl" id="ENSPEMP00000036917.1"/>
    </source>
</evidence>
<keyword evidence="8" id="KW-0406">Ion transport</keyword>
<dbReference type="FunFam" id="1.20.1250.20:FF:000384">
    <property type="entry name" value="Solute carrier organic anion transporter family member"/>
    <property type="match status" value="1"/>
</dbReference>
<keyword evidence="6 8" id="KW-0472">Membrane</keyword>
<feature type="transmembrane region" description="Helical" evidence="8">
    <location>
        <begin position="433"/>
        <end position="452"/>
    </location>
</feature>
<dbReference type="Proteomes" id="UP000694547">
    <property type="component" value="Chromosome 13"/>
</dbReference>
<evidence type="ECO:0000256" key="1">
    <source>
        <dbReference type="ARBA" id="ARBA00004651"/>
    </source>
</evidence>
<dbReference type="GO" id="GO:0043252">
    <property type="term" value="P:sodium-independent organic anion transport"/>
    <property type="evidence" value="ECO:0007669"/>
    <property type="project" value="TreeGrafter"/>
</dbReference>
<dbReference type="GO" id="GO:0016323">
    <property type="term" value="C:basolateral plasma membrane"/>
    <property type="evidence" value="ECO:0007669"/>
    <property type="project" value="TreeGrafter"/>
</dbReference>
<feature type="transmembrane region" description="Helical" evidence="8">
    <location>
        <begin position="250"/>
        <end position="270"/>
    </location>
</feature>
<feature type="domain" description="Kazal-like" evidence="10">
    <location>
        <begin position="472"/>
        <end position="527"/>
    </location>
</feature>
<dbReference type="InterPro" id="IPR004156">
    <property type="entry name" value="OATP"/>
</dbReference>
<keyword evidence="12" id="KW-1185">Reference proteome</keyword>
<dbReference type="NCBIfam" id="TIGR00805">
    <property type="entry name" value="oat"/>
    <property type="match status" value="1"/>
</dbReference>
<keyword evidence="8" id="KW-0813">Transport</keyword>
<name>A0A8C8W7M7_PERMB</name>
<feature type="transmembrane region" description="Helical" evidence="8">
    <location>
        <begin position="556"/>
        <end position="580"/>
    </location>
</feature>
<keyword evidence="4 8" id="KW-0812">Transmembrane</keyword>
<reference evidence="11" key="3">
    <citation type="submission" date="2025-09" db="UniProtKB">
        <authorList>
            <consortium name="Ensembl"/>
        </authorList>
    </citation>
    <scope>IDENTIFICATION</scope>
</reference>